<evidence type="ECO:0000259" key="1">
    <source>
        <dbReference type="PROSITE" id="PS50853"/>
    </source>
</evidence>
<organism evidence="2">
    <name type="scientific">Schistosoma japonicum</name>
    <name type="common">Blood fluke</name>
    <dbReference type="NCBI Taxonomy" id="6182"/>
    <lineage>
        <taxon>Eukaryota</taxon>
        <taxon>Metazoa</taxon>
        <taxon>Spiralia</taxon>
        <taxon>Lophotrochozoa</taxon>
        <taxon>Platyhelminthes</taxon>
        <taxon>Trematoda</taxon>
        <taxon>Digenea</taxon>
        <taxon>Strigeidida</taxon>
        <taxon>Schistosomatoidea</taxon>
        <taxon>Schistosomatidae</taxon>
        <taxon>Schistosoma</taxon>
    </lineage>
</organism>
<dbReference type="InterPro" id="IPR003961">
    <property type="entry name" value="FN3_dom"/>
</dbReference>
<dbReference type="Pfam" id="PF00041">
    <property type="entry name" value="fn3"/>
    <property type="match status" value="1"/>
</dbReference>
<proteinExistence type="evidence at transcript level"/>
<dbReference type="CDD" id="cd00063">
    <property type="entry name" value="FN3"/>
    <property type="match status" value="1"/>
</dbReference>
<reference evidence="2" key="1">
    <citation type="submission" date="2004-11" db="EMBL/GenBank/DDBJ databases">
        <title>The full-length cDNA sequences of Schistosoma japonicum genes.</title>
        <authorList>
            <person name="Han Z."/>
        </authorList>
    </citation>
    <scope>NUCLEOTIDE SEQUENCE</scope>
</reference>
<sequence length="142" mass="15924">MVTLNATGIANTIRVSWVGIQAKSNEESIGGYCIRYWPTGSQFKQTFRDIDVGLKTFGFVSDLETDVRYNLRVYGYSRGGVGTMSSPVNQFQIITKEKCIPGATWDGPDFRYNFICEGHSVRTSLGFTILVTFLCIAFKYCL</sequence>
<name>Q5DA33_SCHJA</name>
<dbReference type="AlphaFoldDB" id="Q5DA33"/>
<dbReference type="InterPro" id="IPR013783">
    <property type="entry name" value="Ig-like_fold"/>
</dbReference>
<feature type="domain" description="Fibronectin type-III" evidence="1">
    <location>
        <begin position="1"/>
        <end position="98"/>
    </location>
</feature>
<dbReference type="Gene3D" id="2.60.40.10">
    <property type="entry name" value="Immunoglobulins"/>
    <property type="match status" value="1"/>
</dbReference>
<protein>
    <submittedName>
        <fullName evidence="2">SJCHGC04423 protein</fullName>
    </submittedName>
</protein>
<reference evidence="2" key="2">
    <citation type="journal article" date="2006" name="PLoS Pathog.">
        <title>New perspectives on host-parasite interplay by comparative transcriptomic and proteomic analyses of Schistosoma japonicum.</title>
        <authorList>
            <person name="Liu F."/>
            <person name="Lu J."/>
            <person name="Hu W."/>
            <person name="Wang S.Y."/>
            <person name="Cui S.J."/>
            <person name="Chi M."/>
            <person name="Yan Q."/>
            <person name="Wang X.R."/>
            <person name="Song H.D."/>
            <person name="Xu X.N."/>
            <person name="Wang J.J."/>
            <person name="Zhang X.L."/>
            <person name="Zhang X."/>
            <person name="Wang Z.Q."/>
            <person name="Xue C.L."/>
            <person name="Brindley P.J."/>
            <person name="McManus D.P."/>
            <person name="Yang P.Y."/>
            <person name="Feng Z."/>
            <person name="Chen Z."/>
            <person name="Han Z.G."/>
        </authorList>
    </citation>
    <scope>NUCLEOTIDE SEQUENCE</scope>
</reference>
<dbReference type="InterPro" id="IPR036116">
    <property type="entry name" value="FN3_sf"/>
</dbReference>
<dbReference type="EMBL" id="AY815591">
    <property type="protein sequence ID" value="AAW27323.1"/>
    <property type="molecule type" value="mRNA"/>
</dbReference>
<accession>Q5DA33</accession>
<evidence type="ECO:0000313" key="2">
    <source>
        <dbReference type="EMBL" id="AAW27323.1"/>
    </source>
</evidence>
<dbReference type="PROSITE" id="PS50853">
    <property type="entry name" value="FN3"/>
    <property type="match status" value="1"/>
</dbReference>
<dbReference type="SUPFAM" id="SSF49265">
    <property type="entry name" value="Fibronectin type III"/>
    <property type="match status" value="1"/>
</dbReference>